<reference evidence="1 2" key="1">
    <citation type="journal article" date="2015" name="Parasit. Vectors">
        <title>Draft genome of the scabies mite.</title>
        <authorList>
            <person name="Rider S.D.Jr."/>
            <person name="Morgan M.S."/>
            <person name="Arlian L.G."/>
        </authorList>
    </citation>
    <scope>NUCLEOTIDE SEQUENCE [LARGE SCALE GENOMIC DNA]</scope>
    <source>
        <strain evidence="1">Arlian Lab</strain>
    </source>
</reference>
<gene>
    <name evidence="1" type="ORF">QR98_0048910</name>
</gene>
<dbReference type="EMBL" id="JXLN01010866">
    <property type="protein sequence ID" value="KPM06416.1"/>
    <property type="molecule type" value="Genomic_DNA"/>
</dbReference>
<comment type="caution">
    <text evidence="1">The sequence shown here is derived from an EMBL/GenBank/DDBJ whole genome shotgun (WGS) entry which is preliminary data.</text>
</comment>
<sequence length="60" mass="7176">MIYFARKVHRSEFPQSVREFESKVDYKRAEISLFELCKNQSTLSSLCILVKKSRPHHTIY</sequence>
<dbReference type="VEuPathDB" id="VectorBase:SSCA007687"/>
<organism evidence="1 2">
    <name type="scientific">Sarcoptes scabiei</name>
    <name type="common">Itch mite</name>
    <name type="synonym">Acarus scabiei</name>
    <dbReference type="NCBI Taxonomy" id="52283"/>
    <lineage>
        <taxon>Eukaryota</taxon>
        <taxon>Metazoa</taxon>
        <taxon>Ecdysozoa</taxon>
        <taxon>Arthropoda</taxon>
        <taxon>Chelicerata</taxon>
        <taxon>Arachnida</taxon>
        <taxon>Acari</taxon>
        <taxon>Acariformes</taxon>
        <taxon>Sarcoptiformes</taxon>
        <taxon>Astigmata</taxon>
        <taxon>Psoroptidia</taxon>
        <taxon>Sarcoptoidea</taxon>
        <taxon>Sarcoptidae</taxon>
        <taxon>Sarcoptinae</taxon>
        <taxon>Sarcoptes</taxon>
    </lineage>
</organism>
<evidence type="ECO:0000313" key="2">
    <source>
        <dbReference type="Proteomes" id="UP000616769"/>
    </source>
</evidence>
<dbReference type="Proteomes" id="UP000616769">
    <property type="component" value="Unassembled WGS sequence"/>
</dbReference>
<name>A0A132A619_SARSC</name>
<proteinExistence type="predicted"/>
<evidence type="ECO:0000313" key="1">
    <source>
        <dbReference type="EMBL" id="KPM06416.1"/>
    </source>
</evidence>
<accession>A0A132A619</accession>
<dbReference type="OrthoDB" id="10016839at2759"/>
<protein>
    <submittedName>
        <fullName evidence="1">Uncharacterized protein</fullName>
    </submittedName>
</protein>
<dbReference type="AlphaFoldDB" id="A0A132A619"/>